<sequence length="170" mass="18767">MAVRQPNFANAAQYLHAVANEVNLIPNIPAIQQGNQVLGVLQQIQANIQQIKADVQQIRTNLQQAGGDIQQVEVRLQAVEGQLQTLNNHHDLLPLRLFNSSLSELAEIRYLPGLNGVPCARNRFELNSYTTKANCEALIQNLGLQPVPPENSAEVFRKRTADHLGVPIVV</sequence>
<evidence type="ECO:0000313" key="3">
    <source>
        <dbReference type="Proteomes" id="UP000277580"/>
    </source>
</evidence>
<name>A0A3N4L4K1_9PEZI</name>
<gene>
    <name evidence="2" type="ORF">P167DRAFT_532941</name>
</gene>
<reference evidence="2 3" key="1">
    <citation type="journal article" date="2018" name="Nat. Ecol. Evol.">
        <title>Pezizomycetes genomes reveal the molecular basis of ectomycorrhizal truffle lifestyle.</title>
        <authorList>
            <person name="Murat C."/>
            <person name="Payen T."/>
            <person name="Noel B."/>
            <person name="Kuo A."/>
            <person name="Morin E."/>
            <person name="Chen J."/>
            <person name="Kohler A."/>
            <person name="Krizsan K."/>
            <person name="Balestrini R."/>
            <person name="Da Silva C."/>
            <person name="Montanini B."/>
            <person name="Hainaut M."/>
            <person name="Levati E."/>
            <person name="Barry K.W."/>
            <person name="Belfiori B."/>
            <person name="Cichocki N."/>
            <person name="Clum A."/>
            <person name="Dockter R.B."/>
            <person name="Fauchery L."/>
            <person name="Guy J."/>
            <person name="Iotti M."/>
            <person name="Le Tacon F."/>
            <person name="Lindquist E.A."/>
            <person name="Lipzen A."/>
            <person name="Malagnac F."/>
            <person name="Mello A."/>
            <person name="Molinier V."/>
            <person name="Miyauchi S."/>
            <person name="Poulain J."/>
            <person name="Riccioni C."/>
            <person name="Rubini A."/>
            <person name="Sitrit Y."/>
            <person name="Splivallo R."/>
            <person name="Traeger S."/>
            <person name="Wang M."/>
            <person name="Zifcakova L."/>
            <person name="Wipf D."/>
            <person name="Zambonelli A."/>
            <person name="Paolocci F."/>
            <person name="Nowrousian M."/>
            <person name="Ottonello S."/>
            <person name="Baldrian P."/>
            <person name="Spatafora J.W."/>
            <person name="Henrissat B."/>
            <person name="Nagy L.G."/>
            <person name="Aury J.M."/>
            <person name="Wincker P."/>
            <person name="Grigoriev I.V."/>
            <person name="Bonfante P."/>
            <person name="Martin F.M."/>
        </authorList>
    </citation>
    <scope>NUCLEOTIDE SEQUENCE [LARGE SCALE GENOMIC DNA]</scope>
    <source>
        <strain evidence="2 3">CCBAS932</strain>
    </source>
</reference>
<organism evidence="2 3">
    <name type="scientific">Morchella conica CCBAS932</name>
    <dbReference type="NCBI Taxonomy" id="1392247"/>
    <lineage>
        <taxon>Eukaryota</taxon>
        <taxon>Fungi</taxon>
        <taxon>Dikarya</taxon>
        <taxon>Ascomycota</taxon>
        <taxon>Pezizomycotina</taxon>
        <taxon>Pezizomycetes</taxon>
        <taxon>Pezizales</taxon>
        <taxon>Morchellaceae</taxon>
        <taxon>Morchella</taxon>
    </lineage>
</organism>
<keyword evidence="3" id="KW-1185">Reference proteome</keyword>
<keyword evidence="1" id="KW-0175">Coiled coil</keyword>
<accession>A0A3N4L4K1</accession>
<evidence type="ECO:0000313" key="2">
    <source>
        <dbReference type="EMBL" id="RPB15551.1"/>
    </source>
</evidence>
<protein>
    <submittedName>
        <fullName evidence="2">Uncharacterized protein</fullName>
    </submittedName>
</protein>
<dbReference type="AlphaFoldDB" id="A0A3N4L4K1"/>
<dbReference type="EMBL" id="ML119112">
    <property type="protein sequence ID" value="RPB15551.1"/>
    <property type="molecule type" value="Genomic_DNA"/>
</dbReference>
<evidence type="ECO:0000256" key="1">
    <source>
        <dbReference type="SAM" id="Coils"/>
    </source>
</evidence>
<dbReference type="Proteomes" id="UP000277580">
    <property type="component" value="Unassembled WGS sequence"/>
</dbReference>
<dbReference type="OrthoDB" id="5413892at2759"/>
<proteinExistence type="predicted"/>
<feature type="coiled-coil region" evidence="1">
    <location>
        <begin position="41"/>
        <end position="89"/>
    </location>
</feature>
<dbReference type="Gene3D" id="1.20.1480.30">
    <property type="entry name" value="Designed four-helix bundle protein"/>
    <property type="match status" value="1"/>
</dbReference>
<dbReference type="InParanoid" id="A0A3N4L4K1"/>